<evidence type="ECO:0000313" key="8">
    <source>
        <dbReference type="EMBL" id="KAJ5101218.1"/>
    </source>
</evidence>
<keyword evidence="3 6" id="KW-1133">Transmembrane helix</keyword>
<dbReference type="InterPro" id="IPR011701">
    <property type="entry name" value="MFS"/>
</dbReference>
<dbReference type="InterPro" id="IPR036259">
    <property type="entry name" value="MFS_trans_sf"/>
</dbReference>
<dbReference type="Proteomes" id="UP001149165">
    <property type="component" value="Unassembled WGS sequence"/>
</dbReference>
<dbReference type="AlphaFoldDB" id="A0A9W9KCW5"/>
<evidence type="ECO:0000256" key="2">
    <source>
        <dbReference type="ARBA" id="ARBA00022692"/>
    </source>
</evidence>
<dbReference type="OrthoDB" id="2585655at2759"/>
<organism evidence="8 9">
    <name type="scientific">Penicillium angulare</name>
    <dbReference type="NCBI Taxonomy" id="116970"/>
    <lineage>
        <taxon>Eukaryota</taxon>
        <taxon>Fungi</taxon>
        <taxon>Dikarya</taxon>
        <taxon>Ascomycota</taxon>
        <taxon>Pezizomycotina</taxon>
        <taxon>Eurotiomycetes</taxon>
        <taxon>Eurotiomycetidae</taxon>
        <taxon>Eurotiales</taxon>
        <taxon>Aspergillaceae</taxon>
        <taxon>Penicillium</taxon>
    </lineage>
</organism>
<accession>A0A9W9KCW5</accession>
<feature type="transmembrane region" description="Helical" evidence="6">
    <location>
        <begin position="136"/>
        <end position="155"/>
    </location>
</feature>
<dbReference type="GO" id="GO:0005886">
    <property type="term" value="C:plasma membrane"/>
    <property type="evidence" value="ECO:0007669"/>
    <property type="project" value="TreeGrafter"/>
</dbReference>
<feature type="transmembrane region" description="Helical" evidence="6">
    <location>
        <begin position="438"/>
        <end position="458"/>
    </location>
</feature>
<dbReference type="FunFam" id="1.20.1250.20:FF:000318">
    <property type="entry name" value="MFS multidrug transporter, putative"/>
    <property type="match status" value="1"/>
</dbReference>
<evidence type="ECO:0000259" key="7">
    <source>
        <dbReference type="PROSITE" id="PS50850"/>
    </source>
</evidence>
<evidence type="ECO:0000256" key="5">
    <source>
        <dbReference type="SAM" id="MobiDB-lite"/>
    </source>
</evidence>
<feature type="transmembrane region" description="Helical" evidence="6">
    <location>
        <begin position="105"/>
        <end position="124"/>
    </location>
</feature>
<evidence type="ECO:0000256" key="6">
    <source>
        <dbReference type="SAM" id="Phobius"/>
    </source>
</evidence>
<reference evidence="8" key="2">
    <citation type="journal article" date="2023" name="IMA Fungus">
        <title>Comparative genomic study of the Penicillium genus elucidates a diverse pangenome and 15 lateral gene transfer events.</title>
        <authorList>
            <person name="Petersen C."/>
            <person name="Sorensen T."/>
            <person name="Nielsen M.R."/>
            <person name="Sondergaard T.E."/>
            <person name="Sorensen J.L."/>
            <person name="Fitzpatrick D.A."/>
            <person name="Frisvad J.C."/>
            <person name="Nielsen K.L."/>
        </authorList>
    </citation>
    <scope>NUCLEOTIDE SEQUENCE</scope>
    <source>
        <strain evidence="8">IBT 30069</strain>
    </source>
</reference>
<dbReference type="SUPFAM" id="SSF103473">
    <property type="entry name" value="MFS general substrate transporter"/>
    <property type="match status" value="1"/>
</dbReference>
<evidence type="ECO:0000256" key="3">
    <source>
        <dbReference type="ARBA" id="ARBA00022989"/>
    </source>
</evidence>
<evidence type="ECO:0000256" key="4">
    <source>
        <dbReference type="ARBA" id="ARBA00023136"/>
    </source>
</evidence>
<comment type="caution">
    <text evidence="8">The sequence shown here is derived from an EMBL/GenBank/DDBJ whole genome shotgun (WGS) entry which is preliminary data.</text>
</comment>
<feature type="compositionally biased region" description="Polar residues" evidence="5">
    <location>
        <begin position="14"/>
        <end position="27"/>
    </location>
</feature>
<feature type="transmembrane region" description="Helical" evidence="6">
    <location>
        <begin position="224"/>
        <end position="243"/>
    </location>
</feature>
<dbReference type="PANTHER" id="PTHR23502">
    <property type="entry name" value="MAJOR FACILITATOR SUPERFAMILY"/>
    <property type="match status" value="1"/>
</dbReference>
<reference evidence="8" key="1">
    <citation type="submission" date="2022-11" db="EMBL/GenBank/DDBJ databases">
        <authorList>
            <person name="Petersen C."/>
        </authorList>
    </citation>
    <scope>NUCLEOTIDE SEQUENCE</scope>
    <source>
        <strain evidence="8">IBT 30069</strain>
    </source>
</reference>
<evidence type="ECO:0000256" key="1">
    <source>
        <dbReference type="ARBA" id="ARBA00004141"/>
    </source>
</evidence>
<feature type="transmembrane region" description="Helical" evidence="6">
    <location>
        <begin position="403"/>
        <end position="426"/>
    </location>
</feature>
<gene>
    <name evidence="8" type="ORF">N7456_007270</name>
</gene>
<dbReference type="GO" id="GO:0022857">
    <property type="term" value="F:transmembrane transporter activity"/>
    <property type="evidence" value="ECO:0007669"/>
    <property type="project" value="InterPro"/>
</dbReference>
<dbReference type="PROSITE" id="PS50850">
    <property type="entry name" value="MFS"/>
    <property type="match status" value="1"/>
</dbReference>
<feature type="transmembrane region" description="Helical" evidence="6">
    <location>
        <begin position="68"/>
        <end position="93"/>
    </location>
</feature>
<sequence length="511" mass="56298">MASIKLSEQHMEEASSQADQKSQGHDSISCISPEHERYLLQRHGTLDLDPLPQPDDADPYNWPYRKKIINLILVIFHASMATFNAAAIVPAFQQIADDFKSSLQTISYLTTVQIVFLAFGPLIWKPFANTYGRRPLFLLSLIGSLVSNVGCARSSSYGTMCFCRALVGLFMSLVAAIGSVVVTEMFFKKNRAFYIGLWTLMVTIGVPSAPLIMGFVSARVKYRWIYWILAITNGIQLVTYFFFGPETRYIPNGATVKASARKSYLQFRRIDPSPLTVQTFIHPLTLSRKVCVSLAGLAHAVTFMFGNTLIVVELPELFGDKFGFNSEKLGLQFIGLIVGSIIGEQIGGGFSDYWMRRKSRNSGTEPPPEYRLWISYLGFSLSLIGLVMFLVQTDRAPRGHWNISPVIGIAIAGAGNQIITTVLITYAIDCHPEESASIGVLITLIRQALAFLGPFWFTSMFNNVGIAPCSGIVCGLIVALSISPVAFLHCRGSGLRASKNENTISRDIGSV</sequence>
<dbReference type="EMBL" id="JAPQKH010000004">
    <property type="protein sequence ID" value="KAJ5101218.1"/>
    <property type="molecule type" value="Genomic_DNA"/>
</dbReference>
<feature type="transmembrane region" description="Helical" evidence="6">
    <location>
        <begin position="194"/>
        <end position="218"/>
    </location>
</feature>
<feature type="domain" description="Major facilitator superfamily (MFS) profile" evidence="7">
    <location>
        <begin position="70"/>
        <end position="493"/>
    </location>
</feature>
<keyword evidence="4 6" id="KW-0472">Membrane</keyword>
<feature type="transmembrane region" description="Helical" evidence="6">
    <location>
        <begin position="331"/>
        <end position="351"/>
    </location>
</feature>
<dbReference type="Pfam" id="PF07690">
    <property type="entry name" value="MFS_1"/>
    <property type="match status" value="1"/>
</dbReference>
<proteinExistence type="predicted"/>
<evidence type="ECO:0000313" key="9">
    <source>
        <dbReference type="Proteomes" id="UP001149165"/>
    </source>
</evidence>
<comment type="subcellular location">
    <subcellularLocation>
        <location evidence="1">Membrane</location>
        <topology evidence="1">Multi-pass membrane protein</topology>
    </subcellularLocation>
</comment>
<dbReference type="Gene3D" id="1.20.1250.20">
    <property type="entry name" value="MFS general substrate transporter like domains"/>
    <property type="match status" value="1"/>
</dbReference>
<keyword evidence="2 6" id="KW-0812">Transmembrane</keyword>
<feature type="transmembrane region" description="Helical" evidence="6">
    <location>
        <begin position="464"/>
        <end position="488"/>
    </location>
</feature>
<dbReference type="PANTHER" id="PTHR23502:SF2">
    <property type="entry name" value="TRANSPORTER, PUTATIVE (AFU_ORTHOLOGUE AFUA_2G08910)-RELATED"/>
    <property type="match status" value="1"/>
</dbReference>
<feature type="transmembrane region" description="Helical" evidence="6">
    <location>
        <begin position="372"/>
        <end position="391"/>
    </location>
</feature>
<protein>
    <submittedName>
        <fullName evidence="8">MFS general substrate transporter</fullName>
    </submittedName>
</protein>
<dbReference type="InterPro" id="IPR020846">
    <property type="entry name" value="MFS_dom"/>
</dbReference>
<feature type="region of interest" description="Disordered" evidence="5">
    <location>
        <begin position="1"/>
        <end position="27"/>
    </location>
</feature>
<feature type="transmembrane region" description="Helical" evidence="6">
    <location>
        <begin position="290"/>
        <end position="311"/>
    </location>
</feature>
<feature type="transmembrane region" description="Helical" evidence="6">
    <location>
        <begin position="167"/>
        <end position="187"/>
    </location>
</feature>
<keyword evidence="9" id="KW-1185">Reference proteome</keyword>
<name>A0A9W9KCW5_9EURO</name>